<feature type="compositionally biased region" description="Low complexity" evidence="3">
    <location>
        <begin position="24"/>
        <end position="36"/>
    </location>
</feature>
<dbReference type="PANTHER" id="PTHR22792">
    <property type="entry name" value="LUPUS LA PROTEIN-RELATED"/>
    <property type="match status" value="1"/>
</dbReference>
<dbReference type="InterPro" id="IPR036390">
    <property type="entry name" value="WH_DNA-bd_sf"/>
</dbReference>
<accession>A0A4P1QRY4</accession>
<dbReference type="Gene3D" id="1.10.10.10">
    <property type="entry name" value="Winged helix-like DNA-binding domain superfamily/Winged helix DNA-binding domain"/>
    <property type="match status" value="1"/>
</dbReference>
<dbReference type="KEGG" id="lang:109333230"/>
<keyword evidence="1 2" id="KW-0694">RNA-binding</keyword>
<evidence type="ECO:0000313" key="5">
    <source>
        <dbReference type="EMBL" id="OIV93566.1"/>
    </source>
</evidence>
<dbReference type="Pfam" id="PF05383">
    <property type="entry name" value="La"/>
    <property type="match status" value="1"/>
</dbReference>
<dbReference type="STRING" id="3871.A0A4P1QRY4"/>
<gene>
    <name evidence="5" type="ORF">TanjilG_04798</name>
</gene>
<dbReference type="GO" id="GO:0003723">
    <property type="term" value="F:RNA binding"/>
    <property type="evidence" value="ECO:0007669"/>
    <property type="project" value="UniProtKB-UniRule"/>
</dbReference>
<feature type="compositionally biased region" description="Polar residues" evidence="3">
    <location>
        <begin position="77"/>
        <end position="89"/>
    </location>
</feature>
<feature type="compositionally biased region" description="Polar residues" evidence="3">
    <location>
        <begin position="37"/>
        <end position="66"/>
    </location>
</feature>
<dbReference type="CDD" id="cd07323">
    <property type="entry name" value="LAM"/>
    <property type="match status" value="1"/>
</dbReference>
<evidence type="ECO:0000313" key="6">
    <source>
        <dbReference type="Proteomes" id="UP000188354"/>
    </source>
</evidence>
<evidence type="ECO:0000256" key="1">
    <source>
        <dbReference type="ARBA" id="ARBA00022884"/>
    </source>
</evidence>
<reference evidence="5 6" key="1">
    <citation type="journal article" date="2017" name="Plant Biotechnol. J.">
        <title>A comprehensive draft genome sequence for lupin (Lupinus angustifolius), an emerging health food: insights into plant-microbe interactions and legume evolution.</title>
        <authorList>
            <person name="Hane J.K."/>
            <person name="Ming Y."/>
            <person name="Kamphuis L.G."/>
            <person name="Nelson M.N."/>
            <person name="Garg G."/>
            <person name="Atkins C.A."/>
            <person name="Bayer P.E."/>
            <person name="Bravo A."/>
            <person name="Bringans S."/>
            <person name="Cannon S."/>
            <person name="Edwards D."/>
            <person name="Foley R."/>
            <person name="Gao L.L."/>
            <person name="Harrison M.J."/>
            <person name="Huang W."/>
            <person name="Hurgobin B."/>
            <person name="Li S."/>
            <person name="Liu C.W."/>
            <person name="McGrath A."/>
            <person name="Morahan G."/>
            <person name="Murray J."/>
            <person name="Weller J."/>
            <person name="Jian J."/>
            <person name="Singh K.B."/>
        </authorList>
    </citation>
    <scope>NUCLEOTIDE SEQUENCE [LARGE SCALE GENOMIC DNA]</scope>
    <source>
        <strain evidence="6">cv. Tanjil</strain>
        <tissue evidence="5">Whole plant</tissue>
    </source>
</reference>
<feature type="region of interest" description="Disordered" evidence="3">
    <location>
        <begin position="1"/>
        <end position="218"/>
    </location>
</feature>
<dbReference type="Gramene" id="OIV93566">
    <property type="protein sequence ID" value="OIV93566"/>
    <property type="gene ID" value="TanjilG_04798"/>
</dbReference>
<feature type="compositionally biased region" description="Polar residues" evidence="3">
    <location>
        <begin position="1"/>
        <end position="11"/>
    </location>
</feature>
<keyword evidence="6" id="KW-1185">Reference proteome</keyword>
<feature type="region of interest" description="Disordered" evidence="3">
    <location>
        <begin position="464"/>
        <end position="487"/>
    </location>
</feature>
<feature type="domain" description="HTH La-type RNA-binding" evidence="4">
    <location>
        <begin position="311"/>
        <end position="401"/>
    </location>
</feature>
<proteinExistence type="predicted"/>
<protein>
    <recommendedName>
        <fullName evidence="4">HTH La-type RNA-binding domain-containing protein</fullName>
    </recommendedName>
</protein>
<dbReference type="GO" id="GO:0005737">
    <property type="term" value="C:cytoplasm"/>
    <property type="evidence" value="ECO:0007669"/>
    <property type="project" value="UniProtKB-ARBA"/>
</dbReference>
<name>A0A4P1QRY4_LUPAN</name>
<dbReference type="EMBL" id="CM007378">
    <property type="protein sequence ID" value="OIV93566.1"/>
    <property type="molecule type" value="Genomic_DNA"/>
</dbReference>
<organism evidence="5 6">
    <name type="scientific">Lupinus angustifolius</name>
    <name type="common">Narrow-leaved blue lupine</name>
    <dbReference type="NCBI Taxonomy" id="3871"/>
    <lineage>
        <taxon>Eukaryota</taxon>
        <taxon>Viridiplantae</taxon>
        <taxon>Streptophyta</taxon>
        <taxon>Embryophyta</taxon>
        <taxon>Tracheophyta</taxon>
        <taxon>Spermatophyta</taxon>
        <taxon>Magnoliopsida</taxon>
        <taxon>eudicotyledons</taxon>
        <taxon>Gunneridae</taxon>
        <taxon>Pentapetalae</taxon>
        <taxon>rosids</taxon>
        <taxon>fabids</taxon>
        <taxon>Fabales</taxon>
        <taxon>Fabaceae</taxon>
        <taxon>Papilionoideae</taxon>
        <taxon>50 kb inversion clade</taxon>
        <taxon>genistoids sensu lato</taxon>
        <taxon>core genistoids</taxon>
        <taxon>Genisteae</taxon>
        <taxon>Lupinus</taxon>
    </lineage>
</organism>
<dbReference type="InterPro" id="IPR036388">
    <property type="entry name" value="WH-like_DNA-bd_sf"/>
</dbReference>
<dbReference type="SMART" id="SM00715">
    <property type="entry name" value="LA"/>
    <property type="match status" value="1"/>
</dbReference>
<evidence type="ECO:0000259" key="4">
    <source>
        <dbReference type="PROSITE" id="PS50961"/>
    </source>
</evidence>
<dbReference type="Proteomes" id="UP000188354">
    <property type="component" value="Chromosome LG18"/>
</dbReference>
<dbReference type="PANTHER" id="PTHR22792:SF132">
    <property type="entry name" value="LA-RELATED PROTEIN 1"/>
    <property type="match status" value="1"/>
</dbReference>
<evidence type="ECO:0000256" key="3">
    <source>
        <dbReference type="SAM" id="MobiDB-lite"/>
    </source>
</evidence>
<sequence>MASNASSSDHSPTAAVATPWSQIAASAKDSSDSLSDTNENGVVGSNVTRNVWNKHSNEGSSSQLNPFISADSWPALSESTRTSAKSPSPSVKAFMDPSSSQGTGSGVPSPQREVRDNVSTNNIVPAHQRPVRRSYPNQLSNGGHPPQLPAPQGSLPLTGAHSNNSSPKEHQPRTGFVYNDNPHQRNSYRNRNGGPHQRGDGSHHHNYGRRRDQDRGNHDWYTYRNFNGRDNYMSPRFGPRFSATPAPPAPPTSALFPQPPLMQSYAGPIVYPDLQAPVVYGPPPPPPMDALRSVPFMIHPSLQPLQQVFLPYLDPLLHSKIVKQIDYYFSEVNLVKDEYLRKKMDDQGWVHINLVAGFNKVKELTDSVHIVLDALRTSSIVEVQGDKIRRRGDWERWPLAPVQPANERWPLAPVQPANVTGSETIEKLADQVQNIALETTNNAAAGGLDVSHNRPNGDLNCQFLHSSGEGNSQAGIQVSDKSISARN</sequence>
<dbReference type="InterPro" id="IPR045180">
    <property type="entry name" value="La_dom_prot"/>
</dbReference>
<dbReference type="InterPro" id="IPR006630">
    <property type="entry name" value="La_HTH"/>
</dbReference>
<dbReference type="OrthoDB" id="340227at2759"/>
<evidence type="ECO:0000256" key="2">
    <source>
        <dbReference type="PROSITE-ProRule" id="PRU00332"/>
    </source>
</evidence>
<dbReference type="AlphaFoldDB" id="A0A4P1QRY4"/>
<feature type="compositionally biased region" description="Basic and acidic residues" evidence="3">
    <location>
        <begin position="197"/>
        <end position="218"/>
    </location>
</feature>
<feature type="compositionally biased region" description="Polar residues" evidence="3">
    <location>
        <begin position="97"/>
        <end position="108"/>
    </location>
</feature>
<dbReference type="SUPFAM" id="SSF46785">
    <property type="entry name" value="Winged helix' DNA-binding domain"/>
    <property type="match status" value="1"/>
</dbReference>
<dbReference type="PROSITE" id="PS50961">
    <property type="entry name" value="HTH_LA"/>
    <property type="match status" value="1"/>
</dbReference>